<dbReference type="AlphaFoldDB" id="A0A0C3H7W1"/>
<dbReference type="HOGENOM" id="CLU_1124847_0_0_1"/>
<dbReference type="InterPro" id="IPR025676">
    <property type="entry name" value="Clr5_dom"/>
</dbReference>
<keyword evidence="4" id="KW-1185">Reference proteome</keyword>
<reference evidence="3 4" key="1">
    <citation type="submission" date="2014-04" db="EMBL/GenBank/DDBJ databases">
        <authorList>
            <consortium name="DOE Joint Genome Institute"/>
            <person name="Kuo A."/>
            <person name="Martino E."/>
            <person name="Perotto S."/>
            <person name="Kohler A."/>
            <person name="Nagy L.G."/>
            <person name="Floudas D."/>
            <person name="Copeland A."/>
            <person name="Barry K.W."/>
            <person name="Cichocki N."/>
            <person name="Veneault-Fourrey C."/>
            <person name="LaButti K."/>
            <person name="Lindquist E.A."/>
            <person name="Lipzen A."/>
            <person name="Lundell T."/>
            <person name="Morin E."/>
            <person name="Murat C."/>
            <person name="Sun H."/>
            <person name="Tunlid A."/>
            <person name="Henrissat B."/>
            <person name="Grigoriev I.V."/>
            <person name="Hibbett D.S."/>
            <person name="Martin F."/>
            <person name="Nordberg H.P."/>
            <person name="Cantor M.N."/>
            <person name="Hua S.X."/>
        </authorList>
    </citation>
    <scope>NUCLEOTIDE SEQUENCE [LARGE SCALE GENOMIC DNA]</scope>
    <source>
        <strain evidence="3 4">Zn</strain>
    </source>
</reference>
<protein>
    <recommendedName>
        <fullName evidence="2">Clr5 domain-containing protein</fullName>
    </recommendedName>
</protein>
<dbReference type="InParanoid" id="A0A0C3H7W1"/>
<sequence>MIAPSVSATLARVLSDKPYSKYHAEVDRAELVLKESALAKEALSVFSGFQLSYNKVDVNGVTRSLGFFGEATKKIDKSSAGGGLRPPPTTPSKSEWTSSPAFQGDYAINRKVRPPGQINSTIVNEAVTRQGTDIPSWRTNRICIPYTISEDLSGDCENQILSRIGKRKRNSEEIGILIGRSDIDSWSLRHQNKVSRKGLRKIPLEAVRSFMETEHGFKATARMYRSQFKEWRVSKHWKSKEKDELPP</sequence>
<feature type="region of interest" description="Disordered" evidence="1">
    <location>
        <begin position="76"/>
        <end position="100"/>
    </location>
</feature>
<evidence type="ECO:0000313" key="4">
    <source>
        <dbReference type="Proteomes" id="UP000054321"/>
    </source>
</evidence>
<reference evidence="4" key="2">
    <citation type="submission" date="2015-01" db="EMBL/GenBank/DDBJ databases">
        <title>Evolutionary Origins and Diversification of the Mycorrhizal Mutualists.</title>
        <authorList>
            <consortium name="DOE Joint Genome Institute"/>
            <consortium name="Mycorrhizal Genomics Consortium"/>
            <person name="Kohler A."/>
            <person name="Kuo A."/>
            <person name="Nagy L.G."/>
            <person name="Floudas D."/>
            <person name="Copeland A."/>
            <person name="Barry K.W."/>
            <person name="Cichocki N."/>
            <person name="Veneault-Fourrey C."/>
            <person name="LaButti K."/>
            <person name="Lindquist E.A."/>
            <person name="Lipzen A."/>
            <person name="Lundell T."/>
            <person name="Morin E."/>
            <person name="Murat C."/>
            <person name="Riley R."/>
            <person name="Ohm R."/>
            <person name="Sun H."/>
            <person name="Tunlid A."/>
            <person name="Henrissat B."/>
            <person name="Grigoriev I.V."/>
            <person name="Hibbett D.S."/>
            <person name="Martin F."/>
        </authorList>
    </citation>
    <scope>NUCLEOTIDE SEQUENCE [LARGE SCALE GENOMIC DNA]</scope>
    <source>
        <strain evidence="4">Zn</strain>
    </source>
</reference>
<gene>
    <name evidence="3" type="ORF">OIDMADRAFT_56485</name>
</gene>
<dbReference type="Proteomes" id="UP000054321">
    <property type="component" value="Unassembled WGS sequence"/>
</dbReference>
<evidence type="ECO:0000259" key="2">
    <source>
        <dbReference type="Pfam" id="PF14420"/>
    </source>
</evidence>
<dbReference type="EMBL" id="KN832879">
    <property type="protein sequence ID" value="KIM99344.1"/>
    <property type="molecule type" value="Genomic_DNA"/>
</dbReference>
<dbReference type="OrthoDB" id="10655724at2759"/>
<evidence type="ECO:0000256" key="1">
    <source>
        <dbReference type="SAM" id="MobiDB-lite"/>
    </source>
</evidence>
<accession>A0A0C3H7W1</accession>
<feature type="domain" description="Clr5" evidence="2">
    <location>
        <begin position="201"/>
        <end position="235"/>
    </location>
</feature>
<dbReference type="Pfam" id="PF14420">
    <property type="entry name" value="Clr5"/>
    <property type="match status" value="1"/>
</dbReference>
<proteinExistence type="predicted"/>
<organism evidence="3 4">
    <name type="scientific">Oidiodendron maius (strain Zn)</name>
    <dbReference type="NCBI Taxonomy" id="913774"/>
    <lineage>
        <taxon>Eukaryota</taxon>
        <taxon>Fungi</taxon>
        <taxon>Dikarya</taxon>
        <taxon>Ascomycota</taxon>
        <taxon>Pezizomycotina</taxon>
        <taxon>Leotiomycetes</taxon>
        <taxon>Leotiomycetes incertae sedis</taxon>
        <taxon>Myxotrichaceae</taxon>
        <taxon>Oidiodendron</taxon>
    </lineage>
</organism>
<name>A0A0C3H7W1_OIDMZ</name>
<evidence type="ECO:0000313" key="3">
    <source>
        <dbReference type="EMBL" id="KIM99344.1"/>
    </source>
</evidence>
<feature type="compositionally biased region" description="Polar residues" evidence="1">
    <location>
        <begin position="91"/>
        <end position="100"/>
    </location>
</feature>